<evidence type="ECO:0000259" key="3">
    <source>
        <dbReference type="Pfam" id="PF13877"/>
    </source>
</evidence>
<feature type="region of interest" description="Disordered" evidence="2">
    <location>
        <begin position="308"/>
        <end position="334"/>
    </location>
</feature>
<dbReference type="SMART" id="SM00028">
    <property type="entry name" value="TPR"/>
    <property type="match status" value="3"/>
</dbReference>
<organism evidence="4 5">
    <name type="scientific">Dioscorea zingiberensis</name>
    <dbReference type="NCBI Taxonomy" id="325984"/>
    <lineage>
        <taxon>Eukaryota</taxon>
        <taxon>Viridiplantae</taxon>
        <taxon>Streptophyta</taxon>
        <taxon>Embryophyta</taxon>
        <taxon>Tracheophyta</taxon>
        <taxon>Spermatophyta</taxon>
        <taxon>Magnoliopsida</taxon>
        <taxon>Liliopsida</taxon>
        <taxon>Dioscoreales</taxon>
        <taxon>Dioscoreaceae</taxon>
        <taxon>Dioscorea</taxon>
    </lineage>
</organism>
<keyword evidence="1" id="KW-0802">TPR repeat</keyword>
<dbReference type="OrthoDB" id="629492at2759"/>
<comment type="caution">
    <text evidence="4">The sequence shown here is derived from an EMBL/GenBank/DDBJ whole genome shotgun (WGS) entry which is preliminary data.</text>
</comment>
<evidence type="ECO:0000313" key="5">
    <source>
        <dbReference type="Proteomes" id="UP001085076"/>
    </source>
</evidence>
<evidence type="ECO:0000256" key="1">
    <source>
        <dbReference type="PROSITE-ProRule" id="PRU00339"/>
    </source>
</evidence>
<dbReference type="SUPFAM" id="SSF48452">
    <property type="entry name" value="TPR-like"/>
    <property type="match status" value="1"/>
</dbReference>
<keyword evidence="5" id="KW-1185">Reference proteome</keyword>
<dbReference type="EMBL" id="JAGGNH010000002">
    <property type="protein sequence ID" value="KAJ0980590.1"/>
    <property type="molecule type" value="Genomic_DNA"/>
</dbReference>
<dbReference type="Proteomes" id="UP001085076">
    <property type="component" value="Miscellaneous, Linkage group lg02"/>
</dbReference>
<dbReference type="PANTHER" id="PTHR47329:SF1">
    <property type="entry name" value="OS05G0129900 PROTEIN"/>
    <property type="match status" value="1"/>
</dbReference>
<reference evidence="4" key="1">
    <citation type="submission" date="2021-03" db="EMBL/GenBank/DDBJ databases">
        <authorList>
            <person name="Li Z."/>
            <person name="Yang C."/>
        </authorList>
    </citation>
    <scope>NUCLEOTIDE SEQUENCE</scope>
    <source>
        <strain evidence="4">Dzin_1.0</strain>
        <tissue evidence="4">Leaf</tissue>
    </source>
</reference>
<dbReference type="AlphaFoldDB" id="A0A9D5CYD3"/>
<gene>
    <name evidence="4" type="ORF">J5N97_008845</name>
</gene>
<feature type="domain" description="RNA-polymerase II-associated protein 3-like C-terminal" evidence="3">
    <location>
        <begin position="355"/>
        <end position="442"/>
    </location>
</feature>
<dbReference type="Pfam" id="PF00515">
    <property type="entry name" value="TPR_1"/>
    <property type="match status" value="1"/>
</dbReference>
<name>A0A9D5CYD3_9LILI</name>
<protein>
    <recommendedName>
        <fullName evidence="3">RNA-polymerase II-associated protein 3-like C-terminal domain-containing protein</fullName>
    </recommendedName>
</protein>
<evidence type="ECO:0000313" key="4">
    <source>
        <dbReference type="EMBL" id="KAJ0980590.1"/>
    </source>
</evidence>
<dbReference type="InterPro" id="IPR011990">
    <property type="entry name" value="TPR-like_helical_dom_sf"/>
</dbReference>
<proteinExistence type="predicted"/>
<dbReference type="Gene3D" id="1.25.40.10">
    <property type="entry name" value="Tetratricopeptide repeat domain"/>
    <property type="match status" value="1"/>
</dbReference>
<dbReference type="Pfam" id="PF13877">
    <property type="entry name" value="RPAP3_C"/>
    <property type="match status" value="1"/>
</dbReference>
<feature type="repeat" description="TPR" evidence="1">
    <location>
        <begin position="112"/>
        <end position="145"/>
    </location>
</feature>
<dbReference type="InterPro" id="IPR019734">
    <property type="entry name" value="TPR_rpt"/>
</dbReference>
<dbReference type="Pfam" id="PF13181">
    <property type="entry name" value="TPR_8"/>
    <property type="match status" value="1"/>
</dbReference>
<feature type="region of interest" description="Disordered" evidence="2">
    <location>
        <begin position="23"/>
        <end position="80"/>
    </location>
</feature>
<dbReference type="PROSITE" id="PS50005">
    <property type="entry name" value="TPR"/>
    <property type="match status" value="1"/>
</dbReference>
<reference evidence="4" key="2">
    <citation type="journal article" date="2022" name="Hortic Res">
        <title>The genome of Dioscorea zingiberensis sheds light on the biosynthesis, origin and evolution of the medicinally important diosgenin saponins.</title>
        <authorList>
            <person name="Li Y."/>
            <person name="Tan C."/>
            <person name="Li Z."/>
            <person name="Guo J."/>
            <person name="Li S."/>
            <person name="Chen X."/>
            <person name="Wang C."/>
            <person name="Dai X."/>
            <person name="Yang H."/>
            <person name="Song W."/>
            <person name="Hou L."/>
            <person name="Xu J."/>
            <person name="Tong Z."/>
            <person name="Xu A."/>
            <person name="Yuan X."/>
            <person name="Wang W."/>
            <person name="Yang Q."/>
            <person name="Chen L."/>
            <person name="Sun Z."/>
            <person name="Wang K."/>
            <person name="Pan B."/>
            <person name="Chen J."/>
            <person name="Bao Y."/>
            <person name="Liu F."/>
            <person name="Qi X."/>
            <person name="Gang D.R."/>
            <person name="Wen J."/>
            <person name="Li J."/>
        </authorList>
    </citation>
    <scope>NUCLEOTIDE SEQUENCE</scope>
    <source>
        <strain evidence="4">Dzin_1.0</strain>
    </source>
</reference>
<dbReference type="PANTHER" id="PTHR47329">
    <property type="entry name" value="OS05G0129900 PROTEIN"/>
    <property type="match status" value="1"/>
</dbReference>
<evidence type="ECO:0000256" key="2">
    <source>
        <dbReference type="SAM" id="MobiDB-lite"/>
    </source>
</evidence>
<accession>A0A9D5CYD3</accession>
<sequence length="571" mass="63782">MASNSERDRSLEFRGFLNELHDSDYLSKGKSQKSRGQAQDGNKSKSSRNTGVADENKGPPRKVAAVDANRKTNTVSAAPNEDFDKRHSYLKYPDASGSLSSSFLYDDKPPDAASEKELGNEYFKQKKFNEAIDCYSRSIAFSPTSVAFANRAMAYLKVKRYEDAENDCTEALNLDDRYVKAYSRRATARRELGKLKSSMQDSEFAMRLEPNNQELRKQYMETKSMCEKEIAKKTSGASKRSVAGIQIAGKQDLETKDTHVSSVSSNNQQKTTAAIQNSIMDNNGKMSHPSVSIKEISTVRLVNESHGGAVPNYDGDGTLKNGTANHKQEKETSVQDLASRAASRIKSSASKNITAPKSAYQFEVSWRALSDNPSLQVQLLKTIQPATLPQIFKNALSAPMLIDIVKCTATIFKEDTELAVNILENLARVARFDMIVMCLSAVDHSVLNQIWNEVFHNKDVQIEHLEALNKLRPKYCSGIQYMTRDTSRDIEREREAAVILCSKSKVKQRDSMAKHVVLKGPSVIKEICIGLTLGLFAGGLWKMHHWNEQRKTRAFYDMLEKGQISVIAADE</sequence>
<dbReference type="InterPro" id="IPR025986">
    <property type="entry name" value="RPAP3-like_C"/>
</dbReference>